<dbReference type="InterPro" id="IPR050559">
    <property type="entry name" value="P-Pant_transferase_sf"/>
</dbReference>
<dbReference type="Proteomes" id="UP000317355">
    <property type="component" value="Unassembled WGS sequence"/>
</dbReference>
<evidence type="ECO:0000256" key="1">
    <source>
        <dbReference type="ARBA" id="ARBA00010990"/>
    </source>
</evidence>
<dbReference type="GO" id="GO:0019878">
    <property type="term" value="P:lysine biosynthetic process via aminoadipic acid"/>
    <property type="evidence" value="ECO:0007669"/>
    <property type="project" value="TreeGrafter"/>
</dbReference>
<dbReference type="InterPro" id="IPR037143">
    <property type="entry name" value="4-PPantetheinyl_Trfase_dom_sf"/>
</dbReference>
<name>A0A558CT47_9GAMM</name>
<evidence type="ECO:0000313" key="5">
    <source>
        <dbReference type="Proteomes" id="UP000317355"/>
    </source>
</evidence>
<dbReference type="PANTHER" id="PTHR12215">
    <property type="entry name" value="PHOSPHOPANTETHEINE TRANSFERASE"/>
    <property type="match status" value="1"/>
</dbReference>
<protein>
    <submittedName>
        <fullName evidence="4">4'-phosphopantetheinyl transferase superfamily protein</fullName>
    </submittedName>
</protein>
<evidence type="ECO:0000313" key="4">
    <source>
        <dbReference type="EMBL" id="TVT51947.1"/>
    </source>
</evidence>
<comment type="similarity">
    <text evidence="1">Belongs to the P-Pant transferase superfamily. Gsp/Sfp/HetI/AcpT family.</text>
</comment>
<evidence type="ECO:0000259" key="3">
    <source>
        <dbReference type="Pfam" id="PF01648"/>
    </source>
</evidence>
<feature type="domain" description="4'-phosphopantetheinyl transferase" evidence="3">
    <location>
        <begin position="123"/>
        <end position="184"/>
    </location>
</feature>
<dbReference type="GO" id="GO:0000287">
    <property type="term" value="F:magnesium ion binding"/>
    <property type="evidence" value="ECO:0007669"/>
    <property type="project" value="InterPro"/>
</dbReference>
<dbReference type="AlphaFoldDB" id="A0A558CT47"/>
<sequence>MTPREILIWEPPKIPLQPLAIGELHLWKIDVETSGMDLSNLLSPDERLRCQQMLNKQDQLRFSNARGSLRTILAAYLDRSPETLRFDYGAKGKPELNGTRRLHFNLTHAGNLALVAVSAESTIGIDLEKQQPRNNLRAIARRVFSDTLWQSLETLENDSFQQAFFQHWTQMEARVKALGQGVFSRDTQLANIACVNFTPEEGWCAAVAITENLPDQSQWLTLQFSPDLLTQIG</sequence>
<accession>A0A558CT47</accession>
<evidence type="ECO:0000256" key="2">
    <source>
        <dbReference type="ARBA" id="ARBA00022679"/>
    </source>
</evidence>
<reference evidence="4 5" key="1">
    <citation type="submission" date="2019-07" db="EMBL/GenBank/DDBJ databases">
        <title>The pathways for chlorine oxyanion respiration interact through the shared metabolite chlorate.</title>
        <authorList>
            <person name="Barnum T.P."/>
            <person name="Cheng Y."/>
            <person name="Hill K.A."/>
            <person name="Lucas L.N."/>
            <person name="Carlson H.K."/>
            <person name="Coates J.D."/>
        </authorList>
    </citation>
    <scope>NUCLEOTIDE SEQUENCE [LARGE SCALE GENOMIC DNA]</scope>
    <source>
        <strain evidence="4">BK-3</strain>
    </source>
</reference>
<dbReference type="InterPro" id="IPR008278">
    <property type="entry name" value="4-PPantetheinyl_Trfase_dom"/>
</dbReference>
<organism evidence="4 5">
    <name type="scientific">Sedimenticola thiotaurini</name>
    <dbReference type="NCBI Taxonomy" id="1543721"/>
    <lineage>
        <taxon>Bacteria</taxon>
        <taxon>Pseudomonadati</taxon>
        <taxon>Pseudomonadota</taxon>
        <taxon>Gammaproteobacteria</taxon>
        <taxon>Chromatiales</taxon>
        <taxon>Sedimenticolaceae</taxon>
        <taxon>Sedimenticola</taxon>
    </lineage>
</organism>
<comment type="caution">
    <text evidence="4">The sequence shown here is derived from an EMBL/GenBank/DDBJ whole genome shotgun (WGS) entry which is preliminary data.</text>
</comment>
<dbReference type="SUPFAM" id="SSF56214">
    <property type="entry name" value="4'-phosphopantetheinyl transferase"/>
    <property type="match status" value="2"/>
</dbReference>
<dbReference type="Pfam" id="PF01648">
    <property type="entry name" value="ACPS"/>
    <property type="match status" value="1"/>
</dbReference>
<proteinExistence type="inferred from homology"/>
<dbReference type="EMBL" id="VMRY01000079">
    <property type="protein sequence ID" value="TVT51947.1"/>
    <property type="molecule type" value="Genomic_DNA"/>
</dbReference>
<dbReference type="GO" id="GO:0008897">
    <property type="term" value="F:holo-[acyl-carrier-protein] synthase activity"/>
    <property type="evidence" value="ECO:0007669"/>
    <property type="project" value="InterPro"/>
</dbReference>
<dbReference type="Gene3D" id="3.90.470.20">
    <property type="entry name" value="4'-phosphopantetheinyl transferase domain"/>
    <property type="match status" value="1"/>
</dbReference>
<keyword evidence="2 4" id="KW-0808">Transferase</keyword>
<dbReference type="PANTHER" id="PTHR12215:SF10">
    <property type="entry name" value="L-AMINOADIPATE-SEMIALDEHYDE DEHYDROGENASE-PHOSPHOPANTETHEINYL TRANSFERASE"/>
    <property type="match status" value="1"/>
</dbReference>
<dbReference type="GO" id="GO:0005829">
    <property type="term" value="C:cytosol"/>
    <property type="evidence" value="ECO:0007669"/>
    <property type="project" value="TreeGrafter"/>
</dbReference>
<gene>
    <name evidence="4" type="ORF">FHK82_14470</name>
</gene>